<keyword evidence="4" id="KW-0699">rRNA-binding</keyword>
<evidence type="ECO:0000256" key="5">
    <source>
        <dbReference type="RuleBase" id="RU003910"/>
    </source>
</evidence>
<proteinExistence type="inferred from homology"/>
<evidence type="ECO:0000256" key="2">
    <source>
        <dbReference type="ARBA" id="ARBA00022980"/>
    </source>
</evidence>
<dbReference type="EMBL" id="QMPY01000070">
    <property type="protein sequence ID" value="RLE07755.1"/>
    <property type="molecule type" value="Genomic_DNA"/>
</dbReference>
<evidence type="ECO:0000313" key="6">
    <source>
        <dbReference type="EMBL" id="RLE07755.1"/>
    </source>
</evidence>
<dbReference type="PRINTS" id="PR00974">
    <property type="entry name" value="RIBOSOMALS18"/>
</dbReference>
<comment type="function">
    <text evidence="4">Binds as a heterodimer with protein bS6 to the central domain of the 16S rRNA, where it helps stabilize the platform of the 30S subunit.</text>
</comment>
<dbReference type="PANTHER" id="PTHR13479">
    <property type="entry name" value="30S RIBOSOMAL PROTEIN S18"/>
    <property type="match status" value="1"/>
</dbReference>
<keyword evidence="4" id="KW-0694">RNA-binding</keyword>
<dbReference type="Pfam" id="PF01084">
    <property type="entry name" value="Ribosomal_S18"/>
    <property type="match status" value="1"/>
</dbReference>
<comment type="caution">
    <text evidence="6">The sequence shown here is derived from an EMBL/GenBank/DDBJ whole genome shotgun (WGS) entry which is preliminary data.</text>
</comment>
<dbReference type="AlphaFoldDB" id="A0A662D527"/>
<protein>
    <recommendedName>
        <fullName evidence="4">Small ribosomal subunit protein bS18</fullName>
    </recommendedName>
</protein>
<dbReference type="Gene3D" id="4.10.640.10">
    <property type="entry name" value="Ribosomal protein S18"/>
    <property type="match status" value="1"/>
</dbReference>
<gene>
    <name evidence="4 6" type="primary">rpsR</name>
    <name evidence="6" type="ORF">DRZ78_02430</name>
</gene>
<dbReference type="InterPro" id="IPR036870">
    <property type="entry name" value="Ribosomal_bS18_sf"/>
</dbReference>
<dbReference type="GO" id="GO:0006412">
    <property type="term" value="P:translation"/>
    <property type="evidence" value="ECO:0007669"/>
    <property type="project" value="UniProtKB-UniRule"/>
</dbReference>
<organism evidence="6 7">
    <name type="scientific">Aerophobetes bacterium</name>
    <dbReference type="NCBI Taxonomy" id="2030807"/>
    <lineage>
        <taxon>Bacteria</taxon>
        <taxon>Candidatus Aerophobota</taxon>
    </lineage>
</organism>
<evidence type="ECO:0000256" key="1">
    <source>
        <dbReference type="ARBA" id="ARBA00005589"/>
    </source>
</evidence>
<comment type="subunit">
    <text evidence="4">Part of the 30S ribosomal subunit. Forms a tight heterodimer with protein bS6.</text>
</comment>
<evidence type="ECO:0000313" key="7">
    <source>
        <dbReference type="Proteomes" id="UP000277457"/>
    </source>
</evidence>
<keyword evidence="2 4" id="KW-0689">Ribosomal protein</keyword>
<dbReference type="NCBIfam" id="TIGR00165">
    <property type="entry name" value="S18"/>
    <property type="match status" value="1"/>
</dbReference>
<sequence length="73" mass="8690">MLPKPKFRGRKVCKFCSSRKDSIDYRDVRILSHYIDSRARIKNRRRTGVCAKHQRTLAKAIKRAREMALLPYK</sequence>
<dbReference type="GO" id="GO:0070181">
    <property type="term" value="F:small ribosomal subunit rRNA binding"/>
    <property type="evidence" value="ECO:0007669"/>
    <property type="project" value="TreeGrafter"/>
</dbReference>
<dbReference type="InterPro" id="IPR001648">
    <property type="entry name" value="Ribosomal_bS18"/>
</dbReference>
<dbReference type="GO" id="GO:0022627">
    <property type="term" value="C:cytosolic small ribosomal subunit"/>
    <property type="evidence" value="ECO:0007669"/>
    <property type="project" value="TreeGrafter"/>
</dbReference>
<accession>A0A662D527</accession>
<dbReference type="Proteomes" id="UP000277457">
    <property type="component" value="Unassembled WGS sequence"/>
</dbReference>
<dbReference type="GO" id="GO:0003735">
    <property type="term" value="F:structural constituent of ribosome"/>
    <property type="evidence" value="ECO:0007669"/>
    <property type="project" value="InterPro"/>
</dbReference>
<name>A0A662D527_UNCAE</name>
<evidence type="ECO:0000256" key="3">
    <source>
        <dbReference type="ARBA" id="ARBA00023274"/>
    </source>
</evidence>
<dbReference type="HAMAP" id="MF_00270">
    <property type="entry name" value="Ribosomal_bS18"/>
    <property type="match status" value="1"/>
</dbReference>
<dbReference type="PANTHER" id="PTHR13479:SF40">
    <property type="entry name" value="SMALL RIBOSOMAL SUBUNIT PROTEIN BS18M"/>
    <property type="match status" value="1"/>
</dbReference>
<keyword evidence="3 4" id="KW-0687">Ribonucleoprotein</keyword>
<dbReference type="SUPFAM" id="SSF46911">
    <property type="entry name" value="Ribosomal protein S18"/>
    <property type="match status" value="1"/>
</dbReference>
<comment type="similarity">
    <text evidence="1 4 5">Belongs to the bacterial ribosomal protein bS18 family.</text>
</comment>
<reference evidence="6 7" key="1">
    <citation type="submission" date="2018-06" db="EMBL/GenBank/DDBJ databases">
        <title>Extensive metabolic versatility and redundancy in microbially diverse, dynamic hydrothermal sediments.</title>
        <authorList>
            <person name="Dombrowski N."/>
            <person name="Teske A."/>
            <person name="Baker B.J."/>
        </authorList>
    </citation>
    <scope>NUCLEOTIDE SEQUENCE [LARGE SCALE GENOMIC DNA]</scope>
    <source>
        <strain evidence="6">B7_G13</strain>
    </source>
</reference>
<evidence type="ECO:0000256" key="4">
    <source>
        <dbReference type="HAMAP-Rule" id="MF_00270"/>
    </source>
</evidence>